<name>A8QAK2_MALGO</name>
<reference evidence="6 7" key="1">
    <citation type="journal article" date="2007" name="Proc. Natl. Acad. Sci. U.S.A.">
        <title>Dandruff-associated Malassezia genomes reveal convergent and divergent virulence traits shared with plant and human fungal pathogens.</title>
        <authorList>
            <person name="Xu J."/>
            <person name="Saunders C.W."/>
            <person name="Hu P."/>
            <person name="Grant R.A."/>
            <person name="Boekhout T."/>
            <person name="Kuramae E.E."/>
            <person name="Kronstad J.W."/>
            <person name="Deangelis Y.M."/>
            <person name="Reeder N.L."/>
            <person name="Johnstone K.R."/>
            <person name="Leland M."/>
            <person name="Fieno A.M."/>
            <person name="Begley W.M."/>
            <person name="Sun Y."/>
            <person name="Lacey M.P."/>
            <person name="Chaudhary T."/>
            <person name="Keough T."/>
            <person name="Chu L."/>
            <person name="Sears R."/>
            <person name="Yuan B."/>
            <person name="Dawson T.L.Jr."/>
        </authorList>
    </citation>
    <scope>NUCLEOTIDE SEQUENCE [LARGE SCALE GENOMIC DNA]</scope>
    <source>
        <strain evidence="7">ATCC MYA-4612 / CBS 7966</strain>
    </source>
</reference>
<comment type="caution">
    <text evidence="6">The sequence shown here is derived from an EMBL/GenBank/DDBJ whole genome shotgun (WGS) entry which is preliminary data.</text>
</comment>
<evidence type="ECO:0000256" key="2">
    <source>
        <dbReference type="ARBA" id="ARBA00022840"/>
    </source>
</evidence>
<organism evidence="6 7">
    <name type="scientific">Malassezia globosa (strain ATCC MYA-4612 / CBS 7966)</name>
    <name type="common">Dandruff-associated fungus</name>
    <dbReference type="NCBI Taxonomy" id="425265"/>
    <lineage>
        <taxon>Eukaryota</taxon>
        <taxon>Fungi</taxon>
        <taxon>Dikarya</taxon>
        <taxon>Basidiomycota</taxon>
        <taxon>Ustilaginomycotina</taxon>
        <taxon>Malasseziomycetes</taxon>
        <taxon>Malasseziales</taxon>
        <taxon>Malasseziaceae</taxon>
        <taxon>Malassezia</taxon>
    </lineage>
</organism>
<dbReference type="GO" id="GO:0004674">
    <property type="term" value="F:protein serine/threonine kinase activity"/>
    <property type="evidence" value="ECO:0007669"/>
    <property type="project" value="TreeGrafter"/>
</dbReference>
<dbReference type="EMBL" id="AAYY01000014">
    <property type="protein sequence ID" value="EDP42080.1"/>
    <property type="molecule type" value="Genomic_DNA"/>
</dbReference>
<dbReference type="PROSITE" id="PS00107">
    <property type="entry name" value="PROTEIN_KINASE_ATP"/>
    <property type="match status" value="1"/>
</dbReference>
<dbReference type="SUPFAM" id="SSF56112">
    <property type="entry name" value="Protein kinase-like (PK-like)"/>
    <property type="match status" value="1"/>
</dbReference>
<dbReference type="SMART" id="SM00220">
    <property type="entry name" value="S_TKc"/>
    <property type="match status" value="1"/>
</dbReference>
<dbReference type="InterPro" id="IPR017441">
    <property type="entry name" value="Protein_kinase_ATP_BS"/>
</dbReference>
<dbReference type="PANTHER" id="PTHR24346:SF30">
    <property type="entry name" value="MATERNAL EMBRYONIC LEUCINE ZIPPER KINASE"/>
    <property type="match status" value="1"/>
</dbReference>
<feature type="compositionally biased region" description="Low complexity" evidence="4">
    <location>
        <begin position="820"/>
        <end position="833"/>
    </location>
</feature>
<feature type="compositionally biased region" description="Basic and acidic residues" evidence="4">
    <location>
        <begin position="803"/>
        <end position="815"/>
    </location>
</feature>
<dbReference type="Pfam" id="PF00069">
    <property type="entry name" value="Pkinase"/>
    <property type="match status" value="1"/>
</dbReference>
<feature type="compositionally biased region" description="Low complexity" evidence="4">
    <location>
        <begin position="629"/>
        <end position="640"/>
    </location>
</feature>
<dbReference type="GO" id="GO:0005524">
    <property type="term" value="F:ATP binding"/>
    <property type="evidence" value="ECO:0007669"/>
    <property type="project" value="UniProtKB-UniRule"/>
</dbReference>
<feature type="region of interest" description="Disordered" evidence="4">
    <location>
        <begin position="777"/>
        <end position="839"/>
    </location>
</feature>
<dbReference type="OrthoDB" id="5396786at2759"/>
<keyword evidence="7" id="KW-1185">Reference proteome</keyword>
<dbReference type="InterPro" id="IPR008271">
    <property type="entry name" value="Ser/Thr_kinase_AS"/>
</dbReference>
<feature type="compositionally biased region" description="Basic residues" evidence="4">
    <location>
        <begin position="729"/>
        <end position="743"/>
    </location>
</feature>
<dbReference type="InterPro" id="IPR000719">
    <property type="entry name" value="Prot_kinase_dom"/>
</dbReference>
<gene>
    <name evidence="6" type="ORF">MGL_3761</name>
</gene>
<dbReference type="VEuPathDB" id="FungiDB:MGL_3761"/>
<dbReference type="KEGG" id="mgl:MGL_3761"/>
<dbReference type="Proteomes" id="UP000008837">
    <property type="component" value="Unassembled WGS sequence"/>
</dbReference>
<dbReference type="GO" id="GO:0005737">
    <property type="term" value="C:cytoplasm"/>
    <property type="evidence" value="ECO:0007669"/>
    <property type="project" value="TreeGrafter"/>
</dbReference>
<keyword evidence="1 3" id="KW-0547">Nucleotide-binding</keyword>
<dbReference type="PANTHER" id="PTHR24346">
    <property type="entry name" value="MAP/MICROTUBULE AFFINITY-REGULATING KINASE"/>
    <property type="match status" value="1"/>
</dbReference>
<evidence type="ECO:0000256" key="3">
    <source>
        <dbReference type="PROSITE-ProRule" id="PRU10141"/>
    </source>
</evidence>
<dbReference type="InterPro" id="IPR011009">
    <property type="entry name" value="Kinase-like_dom_sf"/>
</dbReference>
<feature type="region of interest" description="Disordered" evidence="4">
    <location>
        <begin position="683"/>
        <end position="751"/>
    </location>
</feature>
<evidence type="ECO:0000256" key="4">
    <source>
        <dbReference type="SAM" id="MobiDB-lite"/>
    </source>
</evidence>
<feature type="compositionally biased region" description="Basic and acidic residues" evidence="4">
    <location>
        <begin position="91"/>
        <end position="102"/>
    </location>
</feature>
<dbReference type="PROSITE" id="PS50011">
    <property type="entry name" value="PROTEIN_KINASE_DOM"/>
    <property type="match status" value="1"/>
</dbReference>
<dbReference type="GeneID" id="5853600"/>
<feature type="binding site" evidence="3">
    <location>
        <position position="215"/>
    </location>
    <ligand>
        <name>ATP</name>
        <dbReference type="ChEBI" id="CHEBI:30616"/>
    </ligand>
</feature>
<dbReference type="PROSITE" id="PS00108">
    <property type="entry name" value="PROTEIN_KINASE_ST"/>
    <property type="match status" value="1"/>
</dbReference>
<dbReference type="RefSeq" id="XP_001729294.1">
    <property type="nucleotide sequence ID" value="XM_001729242.1"/>
</dbReference>
<feature type="domain" description="Protein kinase" evidence="5">
    <location>
        <begin position="188"/>
        <end position="466"/>
    </location>
</feature>
<dbReference type="GO" id="GO:0035556">
    <property type="term" value="P:intracellular signal transduction"/>
    <property type="evidence" value="ECO:0007669"/>
    <property type="project" value="TreeGrafter"/>
</dbReference>
<evidence type="ECO:0000259" key="5">
    <source>
        <dbReference type="PROSITE" id="PS50011"/>
    </source>
</evidence>
<evidence type="ECO:0000313" key="6">
    <source>
        <dbReference type="EMBL" id="EDP42080.1"/>
    </source>
</evidence>
<evidence type="ECO:0000313" key="7">
    <source>
        <dbReference type="Proteomes" id="UP000008837"/>
    </source>
</evidence>
<feature type="region of interest" description="Disordered" evidence="4">
    <location>
        <begin position="1"/>
        <end position="102"/>
    </location>
</feature>
<feature type="compositionally biased region" description="Basic and acidic residues" evidence="4">
    <location>
        <begin position="12"/>
        <end position="26"/>
    </location>
</feature>
<protein>
    <recommendedName>
        <fullName evidence="5">Protein kinase domain-containing protein</fullName>
    </recommendedName>
</protein>
<dbReference type="Gene3D" id="1.10.510.10">
    <property type="entry name" value="Transferase(Phosphotransferase) domain 1"/>
    <property type="match status" value="1"/>
</dbReference>
<dbReference type="InParanoid" id="A8QAK2"/>
<feature type="compositionally biased region" description="Low complexity" evidence="4">
    <location>
        <begin position="128"/>
        <end position="140"/>
    </location>
</feature>
<keyword evidence="2 3" id="KW-0067">ATP-binding</keyword>
<feature type="region of interest" description="Disordered" evidence="4">
    <location>
        <begin position="620"/>
        <end position="640"/>
    </location>
</feature>
<sequence>MQDPLERIAPNKAEEQRDQNTKRMPHEVSTSTQNVNEERRARGPNGAELKANNRNKNAEMAAAIDSNATKAPATRSRHSRSYIAAQQANAAKREREEWDRTRGAGSNVLLRYEEQSARQASATDENRSPASSSSAAGPGSDMHQARRTAEYTAADVVPPIEEILQRPTQPVEVTGMDRLLDWGLCEYTILPKTLGRGRFSTVYLAMKNGERYAIKHTPLFPHHELVATRLLREPTLLAEIPPHPNLVSVIETIRTPGHFYLVEEFLDGYVTLEALIGRMNINTPTSSAHKLPHDAAEKVFEQLVLALYAIHKPLRVCHRDVKPENVLVHPETLQLKLLDFGLATHFSRSHAKLTTCCGSPAFHCPEIVTALSKPLGSVSYWGPEVDAWTCGVTLLRCLSGIRYPLGTSHTSPASMGARAKRVLQTLPPSQLLNDVAALLDLNPERRMRYFEQLAERIQSKPEHQHSRHRRELKCTSFVPAPPQHAMVLPLVLTNEAADLASSHDERLPIGPDFSMITLLNTSLQPSRRVLSFIKYCLRCAGILYHTLAVAGKYDEPGTMRMPTKAVPKSEAVRACAFQCVIELLQDEEPGTLAQVMQTIKSLFGQRTTTEELVKLPARAVNPRAKDMSEPPSSGPSGKQGPLRMLVFYMVVAFPSGTETPMFQDLEPPAPEVIAAALQNRLAPITKQTSASPRHSIRRQSAEEPSLYIDTRVERLPPAQIVSPSPPARARSHTHSRASSRSRSKAPSARSNAVQVYVSDARALPYVRGALSNGGVLKQESLRRESGKSDSSISRHRHTAVNASDRHPEWQTKDVKTLPTSPASLSSRAKSSSATPEQRSVEIMGPHELDTSLNAIESTCRSLLVRRMTPGRSDTNNEHAHQLYMLVHRLYRQLQVSLQSQHKDALQRQMAECNFRALDVLGPTLALVGADDAPTSAADIDVPETTNIGSVALAVLELFSSCSSAKEMCLGFQEQMERLSLAWRSREDAPNETDIDAVTMLARDAPMLIQAVLGQLQCLADVLPAIQTRRPRPLLDSVLGLVYPTLYRDVLCEALDMVRERDTHEELATQAAVVLCELMVSLLSHARSVDEAERPDIACVLGDALYELVRFLPLSTSVETLTNDKAAASTSLPVSDHSVQRTEAVPLLAQPTLNLDTVSRRVTVWNIVRKTYEQLDADIGTRALGMPDLSRTAVAPLPHPHAQRNFVLFVHQLAYEALMVRVKGRVRDRFRAATQRSSTMPSPQRWSAELARELCHRFASVLPSTLVPGLSPLDVPSPPRTMACMQDWFLCDAIVTFLRWIVEALPSETRPRVVLDDDSITYSARALAMVATHCTHARLRQWAFEVVTRFVRDASSDDVTLRLVREFMSPTTPPPLRGASVHLVRDIVSRRLERLEKAQVQTDGLVSDGRLWRIWNDGLFVMPKARPNPPTDATTRSDTKMTELATYLHQYQTYLQECCSLFYYVAVRDAAHNYTGFRDEREYTRLYERFVQPLKQWTLAWQSYIAQHIPDDVTATNLALLAMAIARIEGSQLRD</sequence>
<dbReference type="STRING" id="425265.A8QAK2"/>
<proteinExistence type="predicted"/>
<accession>A8QAK2</accession>
<feature type="region of interest" description="Disordered" evidence="4">
    <location>
        <begin position="115"/>
        <end position="147"/>
    </location>
</feature>
<dbReference type="OMA" id="CEYTILP"/>
<evidence type="ECO:0000256" key="1">
    <source>
        <dbReference type="ARBA" id="ARBA00022741"/>
    </source>
</evidence>